<comment type="caution">
    <text evidence="3">The sequence shown here is derived from an EMBL/GenBank/DDBJ whole genome shotgun (WGS) entry which is preliminary data.</text>
</comment>
<dbReference type="InterPro" id="IPR036691">
    <property type="entry name" value="Endo/exonu/phosph_ase_sf"/>
</dbReference>
<feature type="compositionally biased region" description="Basic and acidic residues" evidence="2">
    <location>
        <begin position="1"/>
        <end position="21"/>
    </location>
</feature>
<organism evidence="3 4">
    <name type="scientific">Prorocentrum cordatum</name>
    <dbReference type="NCBI Taxonomy" id="2364126"/>
    <lineage>
        <taxon>Eukaryota</taxon>
        <taxon>Sar</taxon>
        <taxon>Alveolata</taxon>
        <taxon>Dinophyceae</taxon>
        <taxon>Prorocentrales</taxon>
        <taxon>Prorocentraceae</taxon>
        <taxon>Prorocentrum</taxon>
    </lineage>
</organism>
<gene>
    <name evidence="3" type="ORF">PCOR1329_LOCUS72081</name>
</gene>
<reference evidence="3" key="1">
    <citation type="submission" date="2023-10" db="EMBL/GenBank/DDBJ databases">
        <authorList>
            <person name="Chen Y."/>
            <person name="Shah S."/>
            <person name="Dougan E. K."/>
            <person name="Thang M."/>
            <person name="Chan C."/>
        </authorList>
    </citation>
    <scope>NUCLEOTIDE SEQUENCE [LARGE SCALE GENOMIC DNA]</scope>
</reference>
<evidence type="ECO:0000256" key="1">
    <source>
        <dbReference type="SAM" id="Coils"/>
    </source>
</evidence>
<evidence type="ECO:0000313" key="4">
    <source>
        <dbReference type="Proteomes" id="UP001189429"/>
    </source>
</evidence>
<sequence length="487" mass="54651">MGDSEAESKRRMTESDRQRMQEEEERVLTAMPAGTKELLDLYTNRVTLNMDRFVDRIREEHEPRFKALEDGATKLEARVSDLEKKMIDASSSAASGVTATGDWKPSNILVRVCEFKDKEKHKIGLSTLRTWLDGVKQAMGPAASPMGGLKVRTTENIYKAEIPVAPDQLHNVKQQFVETMVASNLALKSATGEDLWPKVGVEQHPVRMARYRAFGSLAEVIRDKAAKTGHVITEDWLKSFSISVGKLDEEAIPVACIDSSSQVVWDSEALATLVWSREQLTMAMRKQRCRMEPAIRDLTELWAITANLRHKAAVYRGKFFKCVSQIVKKMSVIFLQEVPQWEEGFFSGWMVSSSFGEDCAIAVPGTWRDQIHRRSSGTYFSMLQCSNCGYINMHLVPGNDARANSIWEHAMHALETTCCEWERTNPRVTKWVIGGDLNLTMPADQPDLTGCWVGPPKNGHLATKIARASKFFIARGCVLINTPSSFS</sequence>
<name>A0ABN9X492_9DINO</name>
<dbReference type="EMBL" id="CAUYUJ010019613">
    <property type="protein sequence ID" value="CAK0892420.1"/>
    <property type="molecule type" value="Genomic_DNA"/>
</dbReference>
<evidence type="ECO:0000256" key="2">
    <source>
        <dbReference type="SAM" id="MobiDB-lite"/>
    </source>
</evidence>
<feature type="coiled-coil region" evidence="1">
    <location>
        <begin position="65"/>
        <end position="92"/>
    </location>
</feature>
<keyword evidence="1" id="KW-0175">Coiled coil</keyword>
<accession>A0ABN9X492</accession>
<protein>
    <submittedName>
        <fullName evidence="3">Uncharacterized protein</fullName>
    </submittedName>
</protein>
<dbReference type="Proteomes" id="UP001189429">
    <property type="component" value="Unassembled WGS sequence"/>
</dbReference>
<feature type="region of interest" description="Disordered" evidence="2">
    <location>
        <begin position="1"/>
        <end position="24"/>
    </location>
</feature>
<evidence type="ECO:0000313" key="3">
    <source>
        <dbReference type="EMBL" id="CAK0892420.1"/>
    </source>
</evidence>
<keyword evidence="4" id="KW-1185">Reference proteome</keyword>
<proteinExistence type="predicted"/>
<dbReference type="SUPFAM" id="SSF56219">
    <property type="entry name" value="DNase I-like"/>
    <property type="match status" value="1"/>
</dbReference>